<proteinExistence type="predicted"/>
<evidence type="ECO:0000313" key="2">
    <source>
        <dbReference type="Proteomes" id="UP001054252"/>
    </source>
</evidence>
<accession>A0AAV5HYR4</accession>
<comment type="caution">
    <text evidence="1">The sequence shown here is derived from an EMBL/GenBank/DDBJ whole genome shotgun (WGS) entry which is preliminary data.</text>
</comment>
<protein>
    <submittedName>
        <fullName evidence="1">Uncharacterized protein</fullName>
    </submittedName>
</protein>
<name>A0AAV5HYR4_9ROSI</name>
<gene>
    <name evidence="1" type="ORF">SLEP1_g4599</name>
</gene>
<evidence type="ECO:0000313" key="1">
    <source>
        <dbReference type="EMBL" id="GKU90629.1"/>
    </source>
</evidence>
<dbReference type="Proteomes" id="UP001054252">
    <property type="component" value="Unassembled WGS sequence"/>
</dbReference>
<sequence>MVFIKGDNPEARVLYALVGATGQLNGKIFAEQNRIVRVAESIEGGKNCISSFDLFRESQ</sequence>
<dbReference type="AlphaFoldDB" id="A0AAV5HYR4"/>
<organism evidence="1 2">
    <name type="scientific">Rubroshorea leprosula</name>
    <dbReference type="NCBI Taxonomy" id="152421"/>
    <lineage>
        <taxon>Eukaryota</taxon>
        <taxon>Viridiplantae</taxon>
        <taxon>Streptophyta</taxon>
        <taxon>Embryophyta</taxon>
        <taxon>Tracheophyta</taxon>
        <taxon>Spermatophyta</taxon>
        <taxon>Magnoliopsida</taxon>
        <taxon>eudicotyledons</taxon>
        <taxon>Gunneridae</taxon>
        <taxon>Pentapetalae</taxon>
        <taxon>rosids</taxon>
        <taxon>malvids</taxon>
        <taxon>Malvales</taxon>
        <taxon>Dipterocarpaceae</taxon>
        <taxon>Rubroshorea</taxon>
    </lineage>
</organism>
<keyword evidence="2" id="KW-1185">Reference proteome</keyword>
<dbReference type="EMBL" id="BPVZ01000004">
    <property type="protein sequence ID" value="GKU90629.1"/>
    <property type="molecule type" value="Genomic_DNA"/>
</dbReference>
<reference evidence="1 2" key="1">
    <citation type="journal article" date="2021" name="Commun. Biol.">
        <title>The genome of Shorea leprosula (Dipterocarpaceae) highlights the ecological relevance of drought in aseasonal tropical rainforests.</title>
        <authorList>
            <person name="Ng K.K.S."/>
            <person name="Kobayashi M.J."/>
            <person name="Fawcett J.A."/>
            <person name="Hatakeyama M."/>
            <person name="Paape T."/>
            <person name="Ng C.H."/>
            <person name="Ang C.C."/>
            <person name="Tnah L.H."/>
            <person name="Lee C.T."/>
            <person name="Nishiyama T."/>
            <person name="Sese J."/>
            <person name="O'Brien M.J."/>
            <person name="Copetti D."/>
            <person name="Mohd Noor M.I."/>
            <person name="Ong R.C."/>
            <person name="Putra M."/>
            <person name="Sireger I.Z."/>
            <person name="Indrioko S."/>
            <person name="Kosugi Y."/>
            <person name="Izuno A."/>
            <person name="Isagi Y."/>
            <person name="Lee S.L."/>
            <person name="Shimizu K.K."/>
        </authorList>
    </citation>
    <scope>NUCLEOTIDE SEQUENCE [LARGE SCALE GENOMIC DNA]</scope>
    <source>
        <strain evidence="1">214</strain>
    </source>
</reference>